<dbReference type="AlphaFoldDB" id="A0A2J8QUB6"/>
<dbReference type="InterPro" id="IPR013106">
    <property type="entry name" value="Ig_V-set"/>
</dbReference>
<name>A0A2J8QUB6_PANTR</name>
<dbReference type="PROSITE" id="PS50835">
    <property type="entry name" value="IG_LIKE"/>
    <property type="match status" value="1"/>
</dbReference>
<feature type="chain" id="PRO_5014339960" evidence="6">
    <location>
        <begin position="22"/>
        <end position="116"/>
    </location>
</feature>
<dbReference type="Pfam" id="PF07686">
    <property type="entry name" value="V-set"/>
    <property type="match status" value="1"/>
</dbReference>
<dbReference type="GO" id="GO:0002376">
    <property type="term" value="P:immune system process"/>
    <property type="evidence" value="ECO:0007669"/>
    <property type="project" value="UniProtKB-KW"/>
</dbReference>
<dbReference type="InterPro" id="IPR013783">
    <property type="entry name" value="Ig-like_fold"/>
</dbReference>
<keyword evidence="3 6" id="KW-0732">Signal</keyword>
<feature type="signal peptide" evidence="6">
    <location>
        <begin position="1"/>
        <end position="21"/>
    </location>
</feature>
<dbReference type="SUPFAM" id="SSF48726">
    <property type="entry name" value="Immunoglobulin"/>
    <property type="match status" value="1"/>
</dbReference>
<sequence>MGTRLLGCAALCLLAAGSFHAKVTQTPGHLVKGKGQKTKMDCTPEKGHVFVYWYQQNQNKEFMLLISFQNEQVLQETEMHKKRFSSQCPKNTPCSLAILSSEPGDTALYLCASSQS</sequence>
<evidence type="ECO:0000313" key="8">
    <source>
        <dbReference type="EMBL" id="PNI99862.1"/>
    </source>
</evidence>
<comment type="subcellular location">
    <subcellularLocation>
        <location evidence="1">Cell membrane</location>
    </subcellularLocation>
</comment>
<dbReference type="InterPro" id="IPR007110">
    <property type="entry name" value="Ig-like_dom"/>
</dbReference>
<feature type="non-terminal residue" evidence="8">
    <location>
        <position position="116"/>
    </location>
</feature>
<dbReference type="GO" id="GO:0005886">
    <property type="term" value="C:plasma membrane"/>
    <property type="evidence" value="ECO:0007669"/>
    <property type="project" value="UniProtKB-SubCell"/>
</dbReference>
<evidence type="ECO:0000256" key="3">
    <source>
        <dbReference type="ARBA" id="ARBA00022729"/>
    </source>
</evidence>
<evidence type="ECO:0000259" key="7">
    <source>
        <dbReference type="PROSITE" id="PS50835"/>
    </source>
</evidence>
<evidence type="ECO:0000256" key="6">
    <source>
        <dbReference type="SAM" id="SignalP"/>
    </source>
</evidence>
<proteinExistence type="predicted"/>
<dbReference type="InterPro" id="IPR036179">
    <property type="entry name" value="Ig-like_dom_sf"/>
</dbReference>
<accession>A0A2J8QUB6</accession>
<keyword evidence="4" id="KW-0391">Immunity</keyword>
<evidence type="ECO:0000256" key="1">
    <source>
        <dbReference type="ARBA" id="ARBA00004236"/>
    </source>
</evidence>
<organism evidence="8 9">
    <name type="scientific">Pan troglodytes</name>
    <name type="common">Chimpanzee</name>
    <dbReference type="NCBI Taxonomy" id="9598"/>
    <lineage>
        <taxon>Eukaryota</taxon>
        <taxon>Metazoa</taxon>
        <taxon>Chordata</taxon>
        <taxon>Craniata</taxon>
        <taxon>Vertebrata</taxon>
        <taxon>Euteleostomi</taxon>
        <taxon>Mammalia</taxon>
        <taxon>Eutheria</taxon>
        <taxon>Euarchontoglires</taxon>
        <taxon>Primates</taxon>
        <taxon>Haplorrhini</taxon>
        <taxon>Catarrhini</taxon>
        <taxon>Hominidae</taxon>
        <taxon>Pan</taxon>
    </lineage>
</organism>
<comment type="caution">
    <text evidence="8">The sequence shown here is derived from an EMBL/GenBank/DDBJ whole genome shotgun (WGS) entry which is preliminary data.</text>
</comment>
<keyword evidence="2" id="KW-1003">Cell membrane</keyword>
<evidence type="ECO:0000256" key="4">
    <source>
        <dbReference type="ARBA" id="ARBA00022859"/>
    </source>
</evidence>
<feature type="domain" description="Ig-like" evidence="7">
    <location>
        <begin position="21"/>
        <end position="116"/>
    </location>
</feature>
<evidence type="ECO:0000256" key="5">
    <source>
        <dbReference type="ARBA" id="ARBA00023136"/>
    </source>
</evidence>
<evidence type="ECO:0000313" key="9">
    <source>
        <dbReference type="Proteomes" id="UP000236370"/>
    </source>
</evidence>
<gene>
    <name evidence="8" type="ORF">CK820_G0014071</name>
</gene>
<protein>
    <submittedName>
        <fullName evidence="8">TRBV23-1 isoform 1</fullName>
    </submittedName>
</protein>
<evidence type="ECO:0000256" key="2">
    <source>
        <dbReference type="ARBA" id="ARBA00022475"/>
    </source>
</evidence>
<dbReference type="Proteomes" id="UP000236370">
    <property type="component" value="Unassembled WGS sequence"/>
</dbReference>
<dbReference type="EMBL" id="NBAG03000017">
    <property type="protein sequence ID" value="PNI99862.1"/>
    <property type="molecule type" value="Genomic_DNA"/>
</dbReference>
<dbReference type="Gene3D" id="2.60.40.10">
    <property type="entry name" value="Immunoglobulins"/>
    <property type="match status" value="1"/>
</dbReference>
<dbReference type="InterPro" id="IPR050413">
    <property type="entry name" value="TCR_beta_variable"/>
</dbReference>
<dbReference type="PANTHER" id="PTHR23268:SF82">
    <property type="entry name" value="NON-FUNCTIONAL T CELL RECEPTOR BETA VARIABLE 23-1-RELATED"/>
    <property type="match status" value="1"/>
</dbReference>
<dbReference type="PANTHER" id="PTHR23268">
    <property type="entry name" value="T-CELL RECEPTOR BETA CHAIN"/>
    <property type="match status" value="1"/>
</dbReference>
<reference evidence="8 9" key="1">
    <citation type="submission" date="2017-12" db="EMBL/GenBank/DDBJ databases">
        <title>High-resolution comparative analysis of great ape genomes.</title>
        <authorList>
            <person name="Pollen A."/>
            <person name="Hastie A."/>
            <person name="Hormozdiari F."/>
            <person name="Dougherty M."/>
            <person name="Liu R."/>
            <person name="Chaisson M."/>
            <person name="Hoppe E."/>
            <person name="Hill C."/>
            <person name="Pang A."/>
            <person name="Hillier L."/>
            <person name="Baker C."/>
            <person name="Armstrong J."/>
            <person name="Shendure J."/>
            <person name="Paten B."/>
            <person name="Wilson R."/>
            <person name="Chao H."/>
            <person name="Schneider V."/>
            <person name="Ventura M."/>
            <person name="Kronenberg Z."/>
            <person name="Murali S."/>
            <person name="Gordon D."/>
            <person name="Cantsilieris S."/>
            <person name="Munson K."/>
            <person name="Nelson B."/>
            <person name="Raja A."/>
            <person name="Underwood J."/>
            <person name="Diekhans M."/>
            <person name="Fiddes I."/>
            <person name="Haussler D."/>
            <person name="Eichler E."/>
        </authorList>
    </citation>
    <scope>NUCLEOTIDE SEQUENCE [LARGE SCALE GENOMIC DNA]</scope>
    <source>
        <strain evidence="8">Yerkes chimp pedigree #C0471</strain>
    </source>
</reference>
<keyword evidence="5" id="KW-0472">Membrane</keyword>